<dbReference type="RefSeq" id="WP_125712292.1">
    <property type="nucleotide sequence ID" value="NZ_JBHTOP010000026.1"/>
</dbReference>
<dbReference type="InterPro" id="IPR052193">
    <property type="entry name" value="Peptidase_C59"/>
</dbReference>
<accession>A0ABW4J819</accession>
<dbReference type="SUPFAM" id="SSF56235">
    <property type="entry name" value="N-terminal nucleophile aminohydrolases (Ntn hydrolases)"/>
    <property type="match status" value="1"/>
</dbReference>
<dbReference type="Gene3D" id="3.60.60.10">
    <property type="entry name" value="Penicillin V Acylase, Chain A"/>
    <property type="match status" value="1"/>
</dbReference>
<evidence type="ECO:0000313" key="5">
    <source>
        <dbReference type="Proteomes" id="UP001597267"/>
    </source>
</evidence>
<reference evidence="5" key="1">
    <citation type="journal article" date="2019" name="Int. J. Syst. Evol. Microbiol.">
        <title>The Global Catalogue of Microorganisms (GCM) 10K type strain sequencing project: providing services to taxonomists for standard genome sequencing and annotation.</title>
        <authorList>
            <consortium name="The Broad Institute Genomics Platform"/>
            <consortium name="The Broad Institute Genome Sequencing Center for Infectious Disease"/>
            <person name="Wu L."/>
            <person name="Ma J."/>
        </authorList>
    </citation>
    <scope>NUCLEOTIDE SEQUENCE [LARGE SCALE GENOMIC DNA]</scope>
    <source>
        <strain evidence="5">CCM 8896</strain>
    </source>
</reference>
<keyword evidence="2 4" id="KW-0378">Hydrolase</keyword>
<feature type="domain" description="Choloylglycine hydrolase/NAAA C-terminal" evidence="3">
    <location>
        <begin position="2"/>
        <end position="290"/>
    </location>
</feature>
<dbReference type="GO" id="GO:0016787">
    <property type="term" value="F:hydrolase activity"/>
    <property type="evidence" value="ECO:0007669"/>
    <property type="project" value="UniProtKB-KW"/>
</dbReference>
<evidence type="ECO:0000256" key="1">
    <source>
        <dbReference type="ARBA" id="ARBA00006625"/>
    </source>
</evidence>
<dbReference type="Proteomes" id="UP001597267">
    <property type="component" value="Unassembled WGS sequence"/>
</dbReference>
<dbReference type="InterPro" id="IPR029132">
    <property type="entry name" value="CBAH/NAAA_C"/>
</dbReference>
<name>A0ABW4J819_9LACO</name>
<dbReference type="EMBL" id="JBHTOP010000026">
    <property type="protein sequence ID" value="MFD1672362.1"/>
    <property type="molecule type" value="Genomic_DNA"/>
</dbReference>
<dbReference type="Pfam" id="PF02275">
    <property type="entry name" value="CBAH"/>
    <property type="match status" value="1"/>
</dbReference>
<evidence type="ECO:0000256" key="2">
    <source>
        <dbReference type="ARBA" id="ARBA00022801"/>
    </source>
</evidence>
<comment type="similarity">
    <text evidence="1">Belongs to the peptidase C59 family.</text>
</comment>
<keyword evidence="5" id="KW-1185">Reference proteome</keyword>
<dbReference type="PANTHER" id="PTHR35527:SF2">
    <property type="entry name" value="HYDROLASE"/>
    <property type="match status" value="1"/>
</dbReference>
<sequence>MCTSLTLSKNHQPLLARTMDFPTTSPWQPIFIPRNYAYQPATSAALRHTKYAFIGGGRVIAPNIHLMADGVNEKGLACAELYFPFKATYHDQAQAGKLNLTPQDLIHWVLGEHASLAEVQANLPKIALVANTWHDQAQKVYPFHWLLTDPTGATLILEPQSLTLALQPDTLGVLTNTPDLANHLARLRQFLQLPATADVPQIQLAARAYHGLLPNRTIPTDRFIKMAILKAKLPQQFDNEALFACLDQVIIPKNDGRHLKNHDYTHYEMILNTVTGAYQFHDLNTKQHYALRLSDYLHQAKTITRF</sequence>
<evidence type="ECO:0000313" key="4">
    <source>
        <dbReference type="EMBL" id="MFD1672362.1"/>
    </source>
</evidence>
<protein>
    <submittedName>
        <fullName evidence="4">Linear amide C-N hydrolase</fullName>
    </submittedName>
</protein>
<proteinExistence type="inferred from homology"/>
<organism evidence="4 5">
    <name type="scientific">Agrilactobacillus yilanensis</name>
    <dbReference type="NCBI Taxonomy" id="2485997"/>
    <lineage>
        <taxon>Bacteria</taxon>
        <taxon>Bacillati</taxon>
        <taxon>Bacillota</taxon>
        <taxon>Bacilli</taxon>
        <taxon>Lactobacillales</taxon>
        <taxon>Lactobacillaceae</taxon>
        <taxon>Agrilactobacillus</taxon>
    </lineage>
</organism>
<comment type="caution">
    <text evidence="4">The sequence shown here is derived from an EMBL/GenBank/DDBJ whole genome shotgun (WGS) entry which is preliminary data.</text>
</comment>
<gene>
    <name evidence="4" type="ORF">ACFQ5M_09655</name>
</gene>
<evidence type="ECO:0000259" key="3">
    <source>
        <dbReference type="Pfam" id="PF02275"/>
    </source>
</evidence>
<dbReference type="InterPro" id="IPR029055">
    <property type="entry name" value="Ntn_hydrolases_N"/>
</dbReference>
<dbReference type="PANTHER" id="PTHR35527">
    <property type="entry name" value="CHOLOYLGLYCINE HYDROLASE"/>
    <property type="match status" value="1"/>
</dbReference>